<dbReference type="Proteomes" id="UP000887116">
    <property type="component" value="Unassembled WGS sequence"/>
</dbReference>
<accession>A0A8X6LZB9</accession>
<sequence length="75" mass="8608">MEFHSITILPPLFIELVYPPLEFEPLPIGMKKKNKKLNKEFDFSPYLDSGYLVIHSIEEAEVIGLLFLNVLAGFL</sequence>
<name>A0A8X6LZB9_TRICU</name>
<reference evidence="1" key="1">
    <citation type="submission" date="2020-07" db="EMBL/GenBank/DDBJ databases">
        <title>Multicomponent nature underlies the extraordinary mechanical properties of spider dragline silk.</title>
        <authorList>
            <person name="Kono N."/>
            <person name="Nakamura H."/>
            <person name="Mori M."/>
            <person name="Yoshida Y."/>
            <person name="Ohtoshi R."/>
            <person name="Malay A.D."/>
            <person name="Moran D.A.P."/>
            <person name="Tomita M."/>
            <person name="Numata K."/>
            <person name="Arakawa K."/>
        </authorList>
    </citation>
    <scope>NUCLEOTIDE SEQUENCE</scope>
</reference>
<dbReference type="AlphaFoldDB" id="A0A8X6LZB9"/>
<dbReference type="OrthoDB" id="10540791at2759"/>
<evidence type="ECO:0000313" key="2">
    <source>
        <dbReference type="Proteomes" id="UP000887116"/>
    </source>
</evidence>
<proteinExistence type="predicted"/>
<dbReference type="EMBL" id="BMAO01038539">
    <property type="protein sequence ID" value="GFR25584.1"/>
    <property type="molecule type" value="Genomic_DNA"/>
</dbReference>
<evidence type="ECO:0000313" key="1">
    <source>
        <dbReference type="EMBL" id="GFR25584.1"/>
    </source>
</evidence>
<keyword evidence="2" id="KW-1185">Reference proteome</keyword>
<protein>
    <submittedName>
        <fullName evidence="1">Uncharacterized protein</fullName>
    </submittedName>
</protein>
<gene>
    <name evidence="1" type="ORF">TNCT_540701</name>
</gene>
<comment type="caution">
    <text evidence="1">The sequence shown here is derived from an EMBL/GenBank/DDBJ whole genome shotgun (WGS) entry which is preliminary data.</text>
</comment>
<organism evidence="1 2">
    <name type="scientific">Trichonephila clavata</name>
    <name type="common">Joro spider</name>
    <name type="synonym">Nephila clavata</name>
    <dbReference type="NCBI Taxonomy" id="2740835"/>
    <lineage>
        <taxon>Eukaryota</taxon>
        <taxon>Metazoa</taxon>
        <taxon>Ecdysozoa</taxon>
        <taxon>Arthropoda</taxon>
        <taxon>Chelicerata</taxon>
        <taxon>Arachnida</taxon>
        <taxon>Araneae</taxon>
        <taxon>Araneomorphae</taxon>
        <taxon>Entelegynae</taxon>
        <taxon>Araneoidea</taxon>
        <taxon>Nephilidae</taxon>
        <taxon>Trichonephila</taxon>
    </lineage>
</organism>